<dbReference type="SMART" id="SM00388">
    <property type="entry name" value="HisKA"/>
    <property type="match status" value="1"/>
</dbReference>
<feature type="domain" description="Histidine kinase" evidence="10">
    <location>
        <begin position="828"/>
        <end position="1041"/>
    </location>
</feature>
<proteinExistence type="predicted"/>
<dbReference type="SUPFAM" id="SSF52172">
    <property type="entry name" value="CheY-like"/>
    <property type="match status" value="1"/>
</dbReference>
<feature type="domain" description="Response regulatory" evidence="11">
    <location>
        <begin position="1067"/>
        <end position="1182"/>
    </location>
</feature>
<dbReference type="Proteomes" id="UP001596023">
    <property type="component" value="Unassembled WGS sequence"/>
</dbReference>
<dbReference type="InterPro" id="IPR004358">
    <property type="entry name" value="Sig_transdc_His_kin-like_C"/>
</dbReference>
<dbReference type="InterPro" id="IPR005467">
    <property type="entry name" value="His_kinase_dom"/>
</dbReference>
<dbReference type="InterPro" id="IPR011006">
    <property type="entry name" value="CheY-like_superfamily"/>
</dbReference>
<dbReference type="SUPFAM" id="SSF55874">
    <property type="entry name" value="ATPase domain of HSP90 chaperone/DNA topoisomerase II/histidine kinase"/>
    <property type="match status" value="1"/>
</dbReference>
<sequence length="1332" mass="154700">MKRLICFIFLFFSFLIHLSAYDFFFTQIDGRMGLSHNNVKAIIQDSYGFMWFGTRNRLNRYDGISLKQFDCYDPHLGKRNNNVGALYEDTNRILWVGTDKGIFLFDPVKETFTFFDNKTENGIGITDWIADIQSDPDNNIWIICPNKGVFKYIRAQNKLSHYTVVENLKLSVSNPQCMTIEKNGKVWIGTNVSGVYLYDKQKDKFTQQLGNSDGNNYLSGKNIYTISHDNDYIIIGIHESKLLKLDKRRNIIVDMKVDEINYKIIRDVHVFNDNEIWVATESGIFVIDQKQNIIHHAKEDPSNSYALSDVLTEKIYQDKEGGIWIGCKFGGVNYLPNRVNKFEKYFPTKENTRISSRRIREIKEDRDGSIWIGTEDAGVMHFDPEKKEFKAKNDLLYKKTLAIYPTDEELWIGYFKNGLDKINKKTNSVIHYSNEDLGLDEESVGSLCEDRYRRIWLGNGWGVFVAEKGDTKFKRMDIFGFNYIFDIMEDSDGFIWVATMGNGVFQYNPKDNKISHFTNNGPGTLSSNSVSNITEDHLGHIWFATDRGGICVYNKGKKEFTTYSIKEGLPDDIAYKIVEDQKHNLWFGTNQGLVRFDPETKAIRVFTKNDGLLSNQFNYKSALFSSDNKLYFGCVDGLIVFDPEKFKEEKYTPPVYITKFFISNEEIKPLSPNSPLENSIMHTSKIVLSHNQSNIGFNFVALNYKASHSNLYAYKMENIDDGWIYTRNNYSASYAKLPPGKYTFKVKASNNDGVWSENVRTIDIEILPPWWASVFAIIAYIFLFLIISYLILRYSLKKYRKRNKEKQKLFETEKEKELYESKVNFFTEIAHEIRTPVTLINGPLETIMKTEIADKKVRHNLEIIENNTKHLLNLINQLLDFRKVDSDRFSLHYKKIDLDRFIEEITKRYEGQWTVGNKEYNVIYNPAGNHIIADKEALTKIFDNMLLNAIKYSYKKIEMEISLDNTYFIVKVSNDGELIKDEFKNKIFEPFFQINKTYSENSGSGIGLSLARSLAELHGGYLLYNIQANMNIFTLKIPVNLEAEEESIEETNNTTHLNIIPKKYNPTILIVEDNKDMLAFIAESLSDEYIVQKAKNGIEAQQIIASVNIDIIISDIMMPEMNGFELCSYIKSSTEYNHIIFILLTARNDLESKIKGLELGSDAYIEKPFSPSYLKTMIVSQINNRQRELEIFKKRPFLPLIDNSISKGDNEFINKMVEIINENISNPNFNIEQLTEILLISRSSLHRRIKAITDMSTLDFIRYIRLQKAVQLIHEGKFRINEIGYLIGINTPSYFIKLFQQQYGMTPKEYEIQYNDNKENLQDFFNPPQFYK</sequence>
<evidence type="ECO:0000259" key="9">
    <source>
        <dbReference type="PROSITE" id="PS01124"/>
    </source>
</evidence>
<dbReference type="Pfam" id="PF02518">
    <property type="entry name" value="HATPase_c"/>
    <property type="match status" value="1"/>
</dbReference>
<evidence type="ECO:0000256" key="1">
    <source>
        <dbReference type="ARBA" id="ARBA00000085"/>
    </source>
</evidence>
<evidence type="ECO:0000256" key="7">
    <source>
        <dbReference type="PROSITE-ProRule" id="PRU00169"/>
    </source>
</evidence>
<accession>A0ABV9L438</accession>
<evidence type="ECO:0000256" key="6">
    <source>
        <dbReference type="ARBA" id="ARBA00023163"/>
    </source>
</evidence>
<dbReference type="InterPro" id="IPR001789">
    <property type="entry name" value="Sig_transdc_resp-reg_receiver"/>
</dbReference>
<dbReference type="EMBL" id="JBHSGN010000174">
    <property type="protein sequence ID" value="MFC4677117.1"/>
    <property type="molecule type" value="Genomic_DNA"/>
</dbReference>
<dbReference type="RefSeq" id="WP_380001989.1">
    <property type="nucleotide sequence ID" value="NZ_JBHSGN010000174.1"/>
</dbReference>
<dbReference type="Gene3D" id="1.10.287.130">
    <property type="match status" value="1"/>
</dbReference>
<dbReference type="Gene3D" id="1.10.10.60">
    <property type="entry name" value="Homeodomain-like"/>
    <property type="match status" value="2"/>
</dbReference>
<dbReference type="EC" id="2.7.13.3" evidence="2"/>
<dbReference type="CDD" id="cd00082">
    <property type="entry name" value="HisKA"/>
    <property type="match status" value="1"/>
</dbReference>
<dbReference type="Pfam" id="PF00072">
    <property type="entry name" value="Response_reg"/>
    <property type="match status" value="1"/>
</dbReference>
<evidence type="ECO:0000256" key="5">
    <source>
        <dbReference type="ARBA" id="ARBA00023125"/>
    </source>
</evidence>
<reference evidence="13" key="1">
    <citation type="journal article" date="2019" name="Int. J. Syst. Evol. Microbiol.">
        <title>The Global Catalogue of Microorganisms (GCM) 10K type strain sequencing project: providing services to taxonomists for standard genome sequencing and annotation.</title>
        <authorList>
            <consortium name="The Broad Institute Genomics Platform"/>
            <consortium name="The Broad Institute Genome Sequencing Center for Infectious Disease"/>
            <person name="Wu L."/>
            <person name="Ma J."/>
        </authorList>
    </citation>
    <scope>NUCLEOTIDE SEQUENCE [LARGE SCALE GENOMIC DNA]</scope>
    <source>
        <strain evidence="13">CCUG 66188</strain>
    </source>
</reference>
<dbReference type="Pfam" id="PF12833">
    <property type="entry name" value="HTH_18"/>
    <property type="match status" value="1"/>
</dbReference>
<gene>
    <name evidence="12" type="ORF">ACFO6W_25885</name>
</gene>
<evidence type="ECO:0000256" key="4">
    <source>
        <dbReference type="ARBA" id="ARBA00023015"/>
    </source>
</evidence>
<dbReference type="SUPFAM" id="SSF46689">
    <property type="entry name" value="Homeodomain-like"/>
    <property type="match status" value="1"/>
</dbReference>
<dbReference type="Gene3D" id="2.60.40.10">
    <property type="entry name" value="Immunoglobulins"/>
    <property type="match status" value="1"/>
</dbReference>
<dbReference type="SUPFAM" id="SSF47384">
    <property type="entry name" value="Homodimeric domain of signal transducing histidine kinase"/>
    <property type="match status" value="1"/>
</dbReference>
<dbReference type="InterPro" id="IPR003661">
    <property type="entry name" value="HisK_dim/P_dom"/>
</dbReference>
<dbReference type="InterPro" id="IPR018062">
    <property type="entry name" value="HTH_AraC-typ_CS"/>
</dbReference>
<dbReference type="InterPro" id="IPR011110">
    <property type="entry name" value="Reg_prop"/>
</dbReference>
<dbReference type="PRINTS" id="PR00344">
    <property type="entry name" value="BCTRLSENSOR"/>
</dbReference>
<dbReference type="InterPro" id="IPR036890">
    <property type="entry name" value="HATPase_C_sf"/>
</dbReference>
<evidence type="ECO:0000256" key="8">
    <source>
        <dbReference type="SAM" id="Phobius"/>
    </source>
</evidence>
<dbReference type="PROSITE" id="PS50109">
    <property type="entry name" value="HIS_KIN"/>
    <property type="match status" value="1"/>
</dbReference>
<dbReference type="InterPro" id="IPR011123">
    <property type="entry name" value="Y_Y_Y"/>
</dbReference>
<dbReference type="InterPro" id="IPR018060">
    <property type="entry name" value="HTH_AraC"/>
</dbReference>
<dbReference type="Gene3D" id="3.40.50.2300">
    <property type="match status" value="1"/>
</dbReference>
<dbReference type="InterPro" id="IPR003594">
    <property type="entry name" value="HATPase_dom"/>
</dbReference>
<keyword evidence="4" id="KW-0805">Transcription regulation</keyword>
<comment type="caution">
    <text evidence="12">The sequence shown here is derived from an EMBL/GenBank/DDBJ whole genome shotgun (WGS) entry which is preliminary data.</text>
</comment>
<dbReference type="PANTHER" id="PTHR43547:SF2">
    <property type="entry name" value="HYBRID SIGNAL TRANSDUCTION HISTIDINE KINASE C"/>
    <property type="match status" value="1"/>
</dbReference>
<dbReference type="SMART" id="SM00448">
    <property type="entry name" value="REC"/>
    <property type="match status" value="1"/>
</dbReference>
<evidence type="ECO:0000256" key="2">
    <source>
        <dbReference type="ARBA" id="ARBA00012438"/>
    </source>
</evidence>
<name>A0ABV9L438_9BACT</name>
<feature type="transmembrane region" description="Helical" evidence="8">
    <location>
        <begin position="770"/>
        <end position="792"/>
    </location>
</feature>
<dbReference type="Gene3D" id="2.130.10.10">
    <property type="entry name" value="YVTN repeat-like/Quinoprotein amine dehydrogenase"/>
    <property type="match status" value="2"/>
</dbReference>
<dbReference type="Pfam" id="PF00512">
    <property type="entry name" value="HisKA"/>
    <property type="match status" value="1"/>
</dbReference>
<dbReference type="PROSITE" id="PS01124">
    <property type="entry name" value="HTH_ARAC_FAMILY_2"/>
    <property type="match status" value="1"/>
</dbReference>
<feature type="domain" description="HTH araC/xylS-type" evidence="9">
    <location>
        <begin position="1214"/>
        <end position="1313"/>
    </location>
</feature>
<keyword evidence="8" id="KW-0812">Transmembrane</keyword>
<evidence type="ECO:0000259" key="11">
    <source>
        <dbReference type="PROSITE" id="PS50110"/>
    </source>
</evidence>
<protein>
    <recommendedName>
        <fullName evidence="2">histidine kinase</fullName>
        <ecNumber evidence="2">2.7.13.3</ecNumber>
    </recommendedName>
</protein>
<dbReference type="PANTHER" id="PTHR43547">
    <property type="entry name" value="TWO-COMPONENT HISTIDINE KINASE"/>
    <property type="match status" value="1"/>
</dbReference>
<organism evidence="12 13">
    <name type="scientific">Dysgonomonas termitidis</name>
    <dbReference type="NCBI Taxonomy" id="1516126"/>
    <lineage>
        <taxon>Bacteria</taxon>
        <taxon>Pseudomonadati</taxon>
        <taxon>Bacteroidota</taxon>
        <taxon>Bacteroidia</taxon>
        <taxon>Bacteroidales</taxon>
        <taxon>Dysgonomonadaceae</taxon>
        <taxon>Dysgonomonas</taxon>
    </lineage>
</organism>
<dbReference type="InterPro" id="IPR013783">
    <property type="entry name" value="Ig-like_fold"/>
</dbReference>
<dbReference type="InterPro" id="IPR009057">
    <property type="entry name" value="Homeodomain-like_sf"/>
</dbReference>
<dbReference type="Gene3D" id="3.30.565.10">
    <property type="entry name" value="Histidine kinase-like ATPase, C-terminal domain"/>
    <property type="match status" value="1"/>
</dbReference>
<dbReference type="SMART" id="SM00342">
    <property type="entry name" value="HTH_ARAC"/>
    <property type="match status" value="1"/>
</dbReference>
<evidence type="ECO:0000259" key="10">
    <source>
        <dbReference type="PROSITE" id="PS50109"/>
    </source>
</evidence>
<keyword evidence="8" id="KW-0472">Membrane</keyword>
<dbReference type="PROSITE" id="PS00041">
    <property type="entry name" value="HTH_ARAC_FAMILY_1"/>
    <property type="match status" value="1"/>
</dbReference>
<dbReference type="InterPro" id="IPR036097">
    <property type="entry name" value="HisK_dim/P_sf"/>
</dbReference>
<keyword evidence="8" id="KW-1133">Transmembrane helix</keyword>
<evidence type="ECO:0000313" key="13">
    <source>
        <dbReference type="Proteomes" id="UP001596023"/>
    </source>
</evidence>
<dbReference type="Pfam" id="PF07495">
    <property type="entry name" value="Y_Y_Y"/>
    <property type="match status" value="1"/>
</dbReference>
<keyword evidence="13" id="KW-1185">Reference proteome</keyword>
<evidence type="ECO:0000256" key="3">
    <source>
        <dbReference type="ARBA" id="ARBA00022553"/>
    </source>
</evidence>
<keyword evidence="5" id="KW-0238">DNA-binding</keyword>
<evidence type="ECO:0000313" key="12">
    <source>
        <dbReference type="EMBL" id="MFC4677117.1"/>
    </source>
</evidence>
<dbReference type="SMART" id="SM00387">
    <property type="entry name" value="HATPase_c"/>
    <property type="match status" value="1"/>
</dbReference>
<feature type="modified residue" description="4-aspartylphosphate" evidence="7">
    <location>
        <position position="1115"/>
    </location>
</feature>
<comment type="catalytic activity">
    <reaction evidence="1">
        <text>ATP + protein L-histidine = ADP + protein N-phospho-L-histidine.</text>
        <dbReference type="EC" id="2.7.13.3"/>
    </reaction>
</comment>
<dbReference type="PROSITE" id="PS50110">
    <property type="entry name" value="RESPONSE_REGULATORY"/>
    <property type="match status" value="1"/>
</dbReference>
<keyword evidence="3 7" id="KW-0597">Phosphoprotein</keyword>
<keyword evidence="6" id="KW-0804">Transcription</keyword>
<dbReference type="InterPro" id="IPR015943">
    <property type="entry name" value="WD40/YVTN_repeat-like_dom_sf"/>
</dbReference>
<dbReference type="SUPFAM" id="SSF63829">
    <property type="entry name" value="Calcium-dependent phosphotriesterase"/>
    <property type="match status" value="3"/>
</dbReference>
<dbReference type="Pfam" id="PF07494">
    <property type="entry name" value="Reg_prop"/>
    <property type="match status" value="5"/>
</dbReference>